<gene>
    <name evidence="1" type="ORF">HMPREF0072_0047</name>
</gene>
<evidence type="ECO:0000313" key="1">
    <source>
        <dbReference type="EMBL" id="EEI87379.1"/>
    </source>
</evidence>
<protein>
    <submittedName>
        <fullName evidence="1">Uncharacterized protein</fullName>
    </submittedName>
</protein>
<comment type="caution">
    <text evidence="1">The sequence shown here is derived from an EMBL/GenBank/DDBJ whole genome shotgun (WGS) entry which is preliminary data.</text>
</comment>
<dbReference type="RefSeq" id="WP_004830011.1">
    <property type="nucleotide sequence ID" value="NZ_GG666056.1"/>
</dbReference>
<dbReference type="EMBL" id="ABYO01000003">
    <property type="protein sequence ID" value="EEI87379.1"/>
    <property type="molecule type" value="Genomic_DNA"/>
</dbReference>
<keyword evidence="2" id="KW-1185">Reference proteome</keyword>
<evidence type="ECO:0000313" key="2">
    <source>
        <dbReference type="Proteomes" id="UP000005984"/>
    </source>
</evidence>
<dbReference type="eggNOG" id="ENOG50349KQ">
    <property type="taxonomic scope" value="Bacteria"/>
</dbReference>
<dbReference type="AlphaFoldDB" id="C2BCH7"/>
<dbReference type="STRING" id="525254.HMPREF0072_0047"/>
<accession>C2BCH7</accession>
<proteinExistence type="predicted"/>
<dbReference type="HOGENOM" id="CLU_1902308_0_0_9"/>
<dbReference type="Proteomes" id="UP000005984">
    <property type="component" value="Unassembled WGS sequence"/>
</dbReference>
<sequence length="133" mass="15295">MKKAFISIYVLLILLVCGLTISFIYKENETNYDVAKSMYAKKQAMYEAESFLNIIIEEKTLDDKLNIDDLLESLKPKSEIRARIEKAENLVEEAKGANLLIVTSFYKNVTAKAIIAYKLDEANKIKIIYKKVY</sequence>
<name>C2BCH7_9FIRM</name>
<organism evidence="1 2">
    <name type="scientific">Anaerococcus lactolyticus ATCC 51172</name>
    <dbReference type="NCBI Taxonomy" id="525254"/>
    <lineage>
        <taxon>Bacteria</taxon>
        <taxon>Bacillati</taxon>
        <taxon>Bacillota</taxon>
        <taxon>Tissierellia</taxon>
        <taxon>Tissierellales</taxon>
        <taxon>Peptoniphilaceae</taxon>
        <taxon>Anaerococcus</taxon>
    </lineage>
</organism>
<reference evidence="1 2" key="1">
    <citation type="submission" date="2008-10" db="EMBL/GenBank/DDBJ databases">
        <authorList>
            <person name="Qin X."/>
            <person name="Bachman B."/>
            <person name="Battles P."/>
            <person name="Bell A."/>
            <person name="Bess C."/>
            <person name="Bickham C."/>
            <person name="Chaboub L."/>
            <person name="Chen D."/>
            <person name="Coyle M."/>
            <person name="Deiros D.R."/>
            <person name="Dinh H."/>
            <person name="Forbes L."/>
            <person name="Fowler G."/>
            <person name="Francisco L."/>
            <person name="Fu Q."/>
            <person name="Gubbala S."/>
            <person name="Hale W."/>
            <person name="Han Y."/>
            <person name="Hemphill L."/>
            <person name="Highlander S.K."/>
            <person name="Hirani K."/>
            <person name="Hogues M."/>
            <person name="Jackson L."/>
            <person name="Jakkamsetti A."/>
            <person name="Javaid M."/>
            <person name="Jiang H."/>
            <person name="Korchina V."/>
            <person name="Kovar C."/>
            <person name="Lara F."/>
            <person name="Lee S."/>
            <person name="Mata R."/>
            <person name="Mathew T."/>
            <person name="Moen C."/>
            <person name="Morales K."/>
            <person name="Munidasa M."/>
            <person name="Nazareth L."/>
            <person name="Ngo R."/>
            <person name="Nguyen L."/>
            <person name="Okwuonu G."/>
            <person name="Ongeri F."/>
            <person name="Patil S."/>
            <person name="Petrosino J."/>
            <person name="Pham C."/>
            <person name="Pham P."/>
            <person name="Pu L.-L."/>
            <person name="Puazo M."/>
            <person name="Raj R."/>
            <person name="Reid J."/>
            <person name="Rouhana J."/>
            <person name="Saada N."/>
            <person name="Shang Y."/>
            <person name="Simmons D."/>
            <person name="Thornton R."/>
            <person name="Warren J."/>
            <person name="Weissenberger G."/>
            <person name="Zhang J."/>
            <person name="Zhang L."/>
            <person name="Zhou C."/>
            <person name="Zhu D."/>
            <person name="Muzny D."/>
            <person name="Worley K."/>
            <person name="Gibbs R."/>
        </authorList>
    </citation>
    <scope>NUCLEOTIDE SEQUENCE [LARGE SCALE GENOMIC DNA]</scope>
    <source>
        <strain evidence="1 2">ATCC 51172</strain>
    </source>
</reference>